<feature type="signal peptide" evidence="2">
    <location>
        <begin position="1"/>
        <end position="15"/>
    </location>
</feature>
<evidence type="ECO:0000256" key="1">
    <source>
        <dbReference type="SAM" id="MobiDB-lite"/>
    </source>
</evidence>
<feature type="compositionally biased region" description="Basic and acidic residues" evidence="1">
    <location>
        <begin position="143"/>
        <end position="157"/>
    </location>
</feature>
<evidence type="ECO:0000313" key="4">
    <source>
        <dbReference type="EMBL" id="KAL0832440.1"/>
    </source>
</evidence>
<feature type="region of interest" description="Disordered" evidence="1">
    <location>
        <begin position="133"/>
        <end position="157"/>
    </location>
</feature>
<evidence type="ECO:0000256" key="2">
    <source>
        <dbReference type="SAM" id="SignalP"/>
    </source>
</evidence>
<dbReference type="SUPFAM" id="SSF49265">
    <property type="entry name" value="Fibronectin type III"/>
    <property type="match status" value="1"/>
</dbReference>
<dbReference type="AlphaFoldDB" id="A0ABD0T342"/>
<dbReference type="PROSITE" id="PS50853">
    <property type="entry name" value="FN3"/>
    <property type="match status" value="1"/>
</dbReference>
<dbReference type="Proteomes" id="UP001549921">
    <property type="component" value="Unassembled WGS sequence"/>
</dbReference>
<reference evidence="4 5" key="1">
    <citation type="submission" date="2024-06" db="EMBL/GenBank/DDBJ databases">
        <title>A chromosome-level genome assembly of beet webworm, Loxostege sticticalis.</title>
        <authorList>
            <person name="Zhang Y."/>
        </authorList>
    </citation>
    <scope>NUCLEOTIDE SEQUENCE [LARGE SCALE GENOMIC DNA]</scope>
    <source>
        <strain evidence="4">AQ028</strain>
        <tissue evidence="4">Male pupae</tissue>
    </source>
</reference>
<feature type="domain" description="Fibronectin type-III" evidence="3">
    <location>
        <begin position="29"/>
        <end position="136"/>
    </location>
</feature>
<dbReference type="InterPro" id="IPR003961">
    <property type="entry name" value="FN3_dom"/>
</dbReference>
<sequence>MKCLYFLLFVAVSQASVIREVEKAQGNYIPQAVISTSRTIRSPFLGFTVEWDPVPSTPDNPVLGYRVIVAQEIWSQTHRYASFQDIGLYGADNTVATVGRTRFNFWYQVQVQAITSKGYGPLSPRWRILVIGTEPEDQEQEGGDERSKPFTIIKKGE</sequence>
<dbReference type="Gene3D" id="2.60.40.10">
    <property type="entry name" value="Immunoglobulins"/>
    <property type="match status" value="1"/>
</dbReference>
<organism evidence="4 5">
    <name type="scientific">Loxostege sticticalis</name>
    <name type="common">Beet webworm moth</name>
    <dbReference type="NCBI Taxonomy" id="481309"/>
    <lineage>
        <taxon>Eukaryota</taxon>
        <taxon>Metazoa</taxon>
        <taxon>Ecdysozoa</taxon>
        <taxon>Arthropoda</taxon>
        <taxon>Hexapoda</taxon>
        <taxon>Insecta</taxon>
        <taxon>Pterygota</taxon>
        <taxon>Neoptera</taxon>
        <taxon>Endopterygota</taxon>
        <taxon>Lepidoptera</taxon>
        <taxon>Glossata</taxon>
        <taxon>Ditrysia</taxon>
        <taxon>Pyraloidea</taxon>
        <taxon>Crambidae</taxon>
        <taxon>Pyraustinae</taxon>
        <taxon>Loxostege</taxon>
    </lineage>
</organism>
<proteinExistence type="predicted"/>
<keyword evidence="2" id="KW-0732">Signal</keyword>
<dbReference type="CDD" id="cd00063">
    <property type="entry name" value="FN3"/>
    <property type="match status" value="1"/>
</dbReference>
<dbReference type="InterPro" id="IPR036116">
    <property type="entry name" value="FN3_sf"/>
</dbReference>
<accession>A0ABD0T342</accession>
<gene>
    <name evidence="4" type="ORF">ABMA28_000672</name>
</gene>
<dbReference type="InterPro" id="IPR013783">
    <property type="entry name" value="Ig-like_fold"/>
</dbReference>
<dbReference type="EMBL" id="JBEDNZ010000010">
    <property type="protein sequence ID" value="KAL0832440.1"/>
    <property type="molecule type" value="Genomic_DNA"/>
</dbReference>
<protein>
    <recommendedName>
        <fullName evidence="3">Fibronectin type-III domain-containing protein</fullName>
    </recommendedName>
</protein>
<evidence type="ECO:0000313" key="5">
    <source>
        <dbReference type="Proteomes" id="UP001549921"/>
    </source>
</evidence>
<comment type="caution">
    <text evidence="4">The sequence shown here is derived from an EMBL/GenBank/DDBJ whole genome shotgun (WGS) entry which is preliminary data.</text>
</comment>
<feature type="chain" id="PRO_5044833866" description="Fibronectin type-III domain-containing protein" evidence="2">
    <location>
        <begin position="16"/>
        <end position="157"/>
    </location>
</feature>
<evidence type="ECO:0000259" key="3">
    <source>
        <dbReference type="PROSITE" id="PS50853"/>
    </source>
</evidence>
<name>A0ABD0T342_LOXSC</name>